<name>A0A401QMU7_SCYTO</name>
<dbReference type="Proteomes" id="UP000288216">
    <property type="component" value="Unassembled WGS sequence"/>
</dbReference>
<reference evidence="1 2" key="1">
    <citation type="journal article" date="2018" name="Nat. Ecol. Evol.">
        <title>Shark genomes provide insights into elasmobranch evolution and the origin of vertebrates.</title>
        <authorList>
            <person name="Hara Y"/>
            <person name="Yamaguchi K"/>
            <person name="Onimaru K"/>
            <person name="Kadota M"/>
            <person name="Koyanagi M"/>
            <person name="Keeley SD"/>
            <person name="Tatsumi K"/>
            <person name="Tanaka K"/>
            <person name="Motone F"/>
            <person name="Kageyama Y"/>
            <person name="Nozu R"/>
            <person name="Adachi N"/>
            <person name="Nishimura O"/>
            <person name="Nakagawa R"/>
            <person name="Tanegashima C"/>
            <person name="Kiyatake I"/>
            <person name="Matsumoto R"/>
            <person name="Murakumo K"/>
            <person name="Nishida K"/>
            <person name="Terakita A"/>
            <person name="Kuratani S"/>
            <person name="Sato K"/>
            <person name="Hyodo S Kuraku.S."/>
        </authorList>
    </citation>
    <scope>NUCLEOTIDE SEQUENCE [LARGE SCALE GENOMIC DNA]</scope>
</reference>
<feature type="non-terminal residue" evidence="1">
    <location>
        <position position="1"/>
    </location>
</feature>
<evidence type="ECO:0000313" key="2">
    <source>
        <dbReference type="Proteomes" id="UP000288216"/>
    </source>
</evidence>
<dbReference type="AlphaFoldDB" id="A0A401QMU7"/>
<evidence type="ECO:0000313" key="1">
    <source>
        <dbReference type="EMBL" id="GCB86737.1"/>
    </source>
</evidence>
<organism evidence="1 2">
    <name type="scientific">Scyliorhinus torazame</name>
    <name type="common">Cloudy catshark</name>
    <name type="synonym">Catulus torazame</name>
    <dbReference type="NCBI Taxonomy" id="75743"/>
    <lineage>
        <taxon>Eukaryota</taxon>
        <taxon>Metazoa</taxon>
        <taxon>Chordata</taxon>
        <taxon>Craniata</taxon>
        <taxon>Vertebrata</taxon>
        <taxon>Chondrichthyes</taxon>
        <taxon>Elasmobranchii</taxon>
        <taxon>Galeomorphii</taxon>
        <taxon>Galeoidea</taxon>
        <taxon>Carcharhiniformes</taxon>
        <taxon>Scyliorhinidae</taxon>
        <taxon>Scyliorhinus</taxon>
    </lineage>
</organism>
<protein>
    <submittedName>
        <fullName evidence="1">Uncharacterized protein</fullName>
    </submittedName>
</protein>
<dbReference type="EMBL" id="BFAA01341219">
    <property type="protein sequence ID" value="GCB86737.1"/>
    <property type="molecule type" value="Genomic_DNA"/>
</dbReference>
<sequence length="63" mass="7429">LIEDLRKELEYLQIFQLDSERAVWSRNPASNAIEISFRSKEMELEYEAKRLKQVNQAGLCTLL</sequence>
<dbReference type="STRING" id="75743.A0A401QMU7"/>
<comment type="caution">
    <text evidence="1">The sequence shown here is derived from an EMBL/GenBank/DDBJ whole genome shotgun (WGS) entry which is preliminary data.</text>
</comment>
<gene>
    <name evidence="1" type="ORF">scyTo_0027438</name>
</gene>
<proteinExistence type="predicted"/>
<accession>A0A401QMU7</accession>
<keyword evidence="2" id="KW-1185">Reference proteome</keyword>
<dbReference type="OrthoDB" id="418358at2759"/>